<evidence type="ECO:0000313" key="3">
    <source>
        <dbReference type="Proteomes" id="UP000612956"/>
    </source>
</evidence>
<dbReference type="EMBL" id="BMMW01000002">
    <property type="protein sequence ID" value="GGK52207.1"/>
    <property type="molecule type" value="Genomic_DNA"/>
</dbReference>
<feature type="transmembrane region" description="Helical" evidence="1">
    <location>
        <begin position="46"/>
        <end position="70"/>
    </location>
</feature>
<keyword evidence="1" id="KW-0472">Membrane</keyword>
<reference evidence="2" key="2">
    <citation type="submission" date="2020-09" db="EMBL/GenBank/DDBJ databases">
        <authorList>
            <person name="Sun Q."/>
            <person name="Zhou Y."/>
        </authorList>
    </citation>
    <scope>NUCLEOTIDE SEQUENCE</scope>
    <source>
        <strain evidence="2">CGMCC 4.7278</strain>
    </source>
</reference>
<feature type="transmembrane region" description="Helical" evidence="1">
    <location>
        <begin position="82"/>
        <end position="101"/>
    </location>
</feature>
<evidence type="ECO:0000256" key="1">
    <source>
        <dbReference type="SAM" id="Phobius"/>
    </source>
</evidence>
<reference evidence="2" key="1">
    <citation type="journal article" date="2014" name="Int. J. Syst. Evol. Microbiol.">
        <title>Complete genome sequence of Corynebacterium casei LMG S-19264T (=DSM 44701T), isolated from a smear-ripened cheese.</title>
        <authorList>
            <consortium name="US DOE Joint Genome Institute (JGI-PGF)"/>
            <person name="Walter F."/>
            <person name="Albersmeier A."/>
            <person name="Kalinowski J."/>
            <person name="Ruckert C."/>
        </authorList>
    </citation>
    <scope>NUCLEOTIDE SEQUENCE</scope>
    <source>
        <strain evidence="2">CGMCC 4.7278</strain>
    </source>
</reference>
<dbReference type="Proteomes" id="UP000612956">
    <property type="component" value="Unassembled WGS sequence"/>
</dbReference>
<evidence type="ECO:0000313" key="2">
    <source>
        <dbReference type="EMBL" id="GGK52207.1"/>
    </source>
</evidence>
<organism evidence="2 3">
    <name type="scientific">Nocardia camponoti</name>
    <dbReference type="NCBI Taxonomy" id="1616106"/>
    <lineage>
        <taxon>Bacteria</taxon>
        <taxon>Bacillati</taxon>
        <taxon>Actinomycetota</taxon>
        <taxon>Actinomycetes</taxon>
        <taxon>Mycobacteriales</taxon>
        <taxon>Nocardiaceae</taxon>
        <taxon>Nocardia</taxon>
    </lineage>
</organism>
<dbReference type="AlphaFoldDB" id="A0A917V9P0"/>
<gene>
    <name evidence="2" type="ORF">GCM10011591_24910</name>
</gene>
<keyword evidence="3" id="KW-1185">Reference proteome</keyword>
<protein>
    <submittedName>
        <fullName evidence="2">Uncharacterized protein</fullName>
    </submittedName>
</protein>
<keyword evidence="1" id="KW-0812">Transmembrane</keyword>
<proteinExistence type="predicted"/>
<name>A0A917V9P0_9NOCA</name>
<comment type="caution">
    <text evidence="2">The sequence shown here is derived from an EMBL/GenBank/DDBJ whole genome shotgun (WGS) entry which is preliminary data.</text>
</comment>
<accession>A0A917V9P0</accession>
<keyword evidence="1" id="KW-1133">Transmembrane helix</keyword>
<dbReference type="RefSeq" id="WP_188829060.1">
    <property type="nucleotide sequence ID" value="NZ_BMMW01000002.1"/>
</dbReference>
<sequence length="128" mass="12713">MVAAAFAATTFACALVAFVAGAKVLGDSQAKVLRIACTRTVPIPPFASALNGLAAGLLLASSLALVWLLVVLYRQGAERRSTVPLTVIALVVASLFGLGAAHETIDPGLVGAGLAVCESAPGEVAGGQ</sequence>